<accession>A0AAV5J3X2</accession>
<keyword evidence="2" id="KW-1185">Reference proteome</keyword>
<dbReference type="AlphaFoldDB" id="A0AAV5J3X2"/>
<comment type="caution">
    <text evidence="1">The sequence shown here is derived from an EMBL/GenBank/DDBJ whole genome shotgun (WGS) entry which is preliminary data.</text>
</comment>
<evidence type="ECO:0000313" key="1">
    <source>
        <dbReference type="EMBL" id="GKV05637.1"/>
    </source>
</evidence>
<evidence type="ECO:0000313" key="2">
    <source>
        <dbReference type="Proteomes" id="UP001054252"/>
    </source>
</evidence>
<sequence>MGGKGRRRMLVGLAVAMVFGFAVYLRLWAVDYTISSNEADLLRRQFDIANREAMDESAEWRLKYDMEAEKATKCAKELEEFKESTGKLEGSTDFSQKLEMQQKVLLHQMQFPFFPSYLSFMIRNSGFCSG</sequence>
<reference evidence="1 2" key="1">
    <citation type="journal article" date="2021" name="Commun. Biol.">
        <title>The genome of Shorea leprosula (Dipterocarpaceae) highlights the ecological relevance of drought in aseasonal tropical rainforests.</title>
        <authorList>
            <person name="Ng K.K.S."/>
            <person name="Kobayashi M.J."/>
            <person name="Fawcett J.A."/>
            <person name="Hatakeyama M."/>
            <person name="Paape T."/>
            <person name="Ng C.H."/>
            <person name="Ang C.C."/>
            <person name="Tnah L.H."/>
            <person name="Lee C.T."/>
            <person name="Nishiyama T."/>
            <person name="Sese J."/>
            <person name="O'Brien M.J."/>
            <person name="Copetti D."/>
            <person name="Mohd Noor M.I."/>
            <person name="Ong R.C."/>
            <person name="Putra M."/>
            <person name="Sireger I.Z."/>
            <person name="Indrioko S."/>
            <person name="Kosugi Y."/>
            <person name="Izuno A."/>
            <person name="Isagi Y."/>
            <person name="Lee S.L."/>
            <person name="Shimizu K.K."/>
        </authorList>
    </citation>
    <scope>NUCLEOTIDE SEQUENCE [LARGE SCALE GENOMIC DNA]</scope>
    <source>
        <strain evidence="1">214</strain>
    </source>
</reference>
<protein>
    <submittedName>
        <fullName evidence="1">Uncharacterized protein</fullName>
    </submittedName>
</protein>
<gene>
    <name evidence="1" type="ORF">SLEP1_g17624</name>
</gene>
<proteinExistence type="predicted"/>
<name>A0AAV5J3X2_9ROSI</name>
<dbReference type="Proteomes" id="UP001054252">
    <property type="component" value="Unassembled WGS sequence"/>
</dbReference>
<dbReference type="EMBL" id="BPVZ01000024">
    <property type="protein sequence ID" value="GKV05637.1"/>
    <property type="molecule type" value="Genomic_DNA"/>
</dbReference>
<dbReference type="PANTHER" id="PTHR37215">
    <property type="entry name" value="ACYL-COA-BINDING DOMAIN PROTEIN"/>
    <property type="match status" value="1"/>
</dbReference>
<organism evidence="1 2">
    <name type="scientific">Rubroshorea leprosula</name>
    <dbReference type="NCBI Taxonomy" id="152421"/>
    <lineage>
        <taxon>Eukaryota</taxon>
        <taxon>Viridiplantae</taxon>
        <taxon>Streptophyta</taxon>
        <taxon>Embryophyta</taxon>
        <taxon>Tracheophyta</taxon>
        <taxon>Spermatophyta</taxon>
        <taxon>Magnoliopsida</taxon>
        <taxon>eudicotyledons</taxon>
        <taxon>Gunneridae</taxon>
        <taxon>Pentapetalae</taxon>
        <taxon>rosids</taxon>
        <taxon>malvids</taxon>
        <taxon>Malvales</taxon>
        <taxon>Dipterocarpaceae</taxon>
        <taxon>Rubroshorea</taxon>
    </lineage>
</organism>
<dbReference type="PANTHER" id="PTHR37215:SF1">
    <property type="entry name" value="ACYL-COA-BINDING DOMAIN PROTEIN"/>
    <property type="match status" value="1"/>
</dbReference>